<keyword evidence="1" id="KW-0812">Transmembrane</keyword>
<feature type="domain" description="Xylanase inhibitor C-terminal" evidence="2">
    <location>
        <begin position="218"/>
        <end position="391"/>
    </location>
</feature>
<dbReference type="Gene3D" id="2.40.70.10">
    <property type="entry name" value="Acid Proteases"/>
    <property type="match status" value="1"/>
</dbReference>
<protein>
    <recommendedName>
        <fullName evidence="2">Xylanase inhibitor C-terminal domain-containing protein</fullName>
    </recommendedName>
</protein>
<gene>
    <name evidence="3" type="ORF">PHYPA_000658</name>
</gene>
<feature type="transmembrane region" description="Helical" evidence="1">
    <location>
        <begin position="24"/>
        <end position="43"/>
    </location>
</feature>
<keyword evidence="1" id="KW-1133">Transmembrane helix</keyword>
<dbReference type="EMBL" id="ABEU02000001">
    <property type="protein sequence ID" value="PNR62234.1"/>
    <property type="molecule type" value="Genomic_DNA"/>
</dbReference>
<dbReference type="GO" id="GO:0006508">
    <property type="term" value="P:proteolysis"/>
    <property type="evidence" value="ECO:0007669"/>
    <property type="project" value="InterPro"/>
</dbReference>
<dbReference type="InterPro" id="IPR001461">
    <property type="entry name" value="Aspartic_peptidase_A1"/>
</dbReference>
<evidence type="ECO:0000313" key="5">
    <source>
        <dbReference type="Proteomes" id="UP000006727"/>
    </source>
</evidence>
<dbReference type="InterPro" id="IPR021109">
    <property type="entry name" value="Peptidase_aspartic_dom_sf"/>
</dbReference>
<dbReference type="Gramene" id="Pp3c1_14630V3.1">
    <property type="protein sequence ID" value="Pp3c1_14630V3.1"/>
    <property type="gene ID" value="Pp3c1_14630"/>
</dbReference>
<dbReference type="EnsemblPlants" id="Pp3c1_14630V3.1">
    <property type="protein sequence ID" value="Pp3c1_14630V3.1"/>
    <property type="gene ID" value="Pp3c1_14630"/>
</dbReference>
<evidence type="ECO:0000313" key="4">
    <source>
        <dbReference type="EnsemblPlants" id="Pp3c1_14630V3.1"/>
    </source>
</evidence>
<sequence length="397" mass="44908">MDWKWDVFVQRSVHFERWWEAHKFGRLTSIAVCSMIISIIILISRPMSLSGPDLSDNLQSSTHGVVFPLYHYTYFPNDSAEMGGREMWYGGRGAIRREIREESNLLLNILGGYSSNHIDICVVSKVLQGSEQVPLITDGLIGLGNCKGTLMEHWSKSNVISQNVLAVCLAKELERNTTISPATPRGFISLGNDFKEQFDRNSVWSKLADAESGVLCGYAAKLLSISFHDKALVFSSRFARQSIGISLLFDTGSDMTYFDAVFYDPLLRMLEDYATLRGYIRVEDNDKYVVNEQRVCWEPPRKTMTGGSPIQDFLPLVLAFEGIPSTTESAPLQYLVVHPENYLSWDAQVKKLCVNILQDYSVGTSVSNLGADMMREHLFVFDYEKQRVRWQSNSCAL</sequence>
<dbReference type="SUPFAM" id="SSF50630">
    <property type="entry name" value="Acid proteases"/>
    <property type="match status" value="1"/>
</dbReference>
<dbReference type="GO" id="GO:0004190">
    <property type="term" value="F:aspartic-type endopeptidase activity"/>
    <property type="evidence" value="ECO:0007669"/>
    <property type="project" value="InterPro"/>
</dbReference>
<dbReference type="Proteomes" id="UP000006727">
    <property type="component" value="Chromosome 1"/>
</dbReference>
<reference evidence="3 5" key="2">
    <citation type="journal article" date="2018" name="Plant J.">
        <title>The Physcomitrella patens chromosome-scale assembly reveals moss genome structure and evolution.</title>
        <authorList>
            <person name="Lang D."/>
            <person name="Ullrich K.K."/>
            <person name="Murat F."/>
            <person name="Fuchs J."/>
            <person name="Jenkins J."/>
            <person name="Haas F.B."/>
            <person name="Piednoel M."/>
            <person name="Gundlach H."/>
            <person name="Van Bel M."/>
            <person name="Meyberg R."/>
            <person name="Vives C."/>
            <person name="Morata J."/>
            <person name="Symeonidi A."/>
            <person name="Hiss M."/>
            <person name="Muchero W."/>
            <person name="Kamisugi Y."/>
            <person name="Saleh O."/>
            <person name="Blanc G."/>
            <person name="Decker E.L."/>
            <person name="van Gessel N."/>
            <person name="Grimwood J."/>
            <person name="Hayes R.D."/>
            <person name="Graham S.W."/>
            <person name="Gunter L.E."/>
            <person name="McDaniel S.F."/>
            <person name="Hoernstein S.N.W."/>
            <person name="Larsson A."/>
            <person name="Li F.W."/>
            <person name="Perroud P.F."/>
            <person name="Phillips J."/>
            <person name="Ranjan P."/>
            <person name="Rokshar D.S."/>
            <person name="Rothfels C.J."/>
            <person name="Schneider L."/>
            <person name="Shu S."/>
            <person name="Stevenson D.W."/>
            <person name="Thummler F."/>
            <person name="Tillich M."/>
            <person name="Villarreal Aguilar J.C."/>
            <person name="Widiez T."/>
            <person name="Wong G.K."/>
            <person name="Wymore A."/>
            <person name="Zhang Y."/>
            <person name="Zimmer A.D."/>
            <person name="Quatrano R.S."/>
            <person name="Mayer K.F.X."/>
            <person name="Goodstein D."/>
            <person name="Casacuberta J.M."/>
            <person name="Vandepoele K."/>
            <person name="Reski R."/>
            <person name="Cuming A.C."/>
            <person name="Tuskan G.A."/>
            <person name="Maumus F."/>
            <person name="Salse J."/>
            <person name="Schmutz J."/>
            <person name="Rensing S.A."/>
        </authorList>
    </citation>
    <scope>NUCLEOTIDE SEQUENCE [LARGE SCALE GENOMIC DNA]</scope>
    <source>
        <strain evidence="4 5">cv. Gransden 2004</strain>
    </source>
</reference>
<evidence type="ECO:0000313" key="3">
    <source>
        <dbReference type="EMBL" id="PNR62234.1"/>
    </source>
</evidence>
<dbReference type="AlphaFoldDB" id="A0A2K1L8B4"/>
<dbReference type="PANTHER" id="PTHR13683">
    <property type="entry name" value="ASPARTYL PROTEASES"/>
    <property type="match status" value="1"/>
</dbReference>
<dbReference type="PANTHER" id="PTHR13683:SF316">
    <property type="entry name" value="ASPARTYL PROTEASE APCB1"/>
    <property type="match status" value="1"/>
</dbReference>
<accession>A0A2K1L8B4</accession>
<evidence type="ECO:0000259" key="2">
    <source>
        <dbReference type="Pfam" id="PF14541"/>
    </source>
</evidence>
<dbReference type="InterPro" id="IPR032799">
    <property type="entry name" value="TAXi_C"/>
</dbReference>
<keyword evidence="1" id="KW-0472">Membrane</keyword>
<name>A0A2K1L8B4_PHYPA</name>
<dbReference type="STRING" id="3218.A0A2K1L8B4"/>
<dbReference type="InParanoid" id="A0A2K1L8B4"/>
<reference evidence="3 5" key="1">
    <citation type="journal article" date="2008" name="Science">
        <title>The Physcomitrella genome reveals evolutionary insights into the conquest of land by plants.</title>
        <authorList>
            <person name="Rensing S."/>
            <person name="Lang D."/>
            <person name="Zimmer A."/>
            <person name="Terry A."/>
            <person name="Salamov A."/>
            <person name="Shapiro H."/>
            <person name="Nishiyama T."/>
            <person name="Perroud P.-F."/>
            <person name="Lindquist E."/>
            <person name="Kamisugi Y."/>
            <person name="Tanahashi T."/>
            <person name="Sakakibara K."/>
            <person name="Fujita T."/>
            <person name="Oishi K."/>
            <person name="Shin-I T."/>
            <person name="Kuroki Y."/>
            <person name="Toyoda A."/>
            <person name="Suzuki Y."/>
            <person name="Hashimoto A."/>
            <person name="Yamaguchi K."/>
            <person name="Sugano A."/>
            <person name="Kohara Y."/>
            <person name="Fujiyama A."/>
            <person name="Anterola A."/>
            <person name="Aoki S."/>
            <person name="Ashton N."/>
            <person name="Barbazuk W.B."/>
            <person name="Barker E."/>
            <person name="Bennetzen J."/>
            <person name="Bezanilla M."/>
            <person name="Blankenship R."/>
            <person name="Cho S.H."/>
            <person name="Dutcher S."/>
            <person name="Estelle M."/>
            <person name="Fawcett J.A."/>
            <person name="Gundlach H."/>
            <person name="Hanada K."/>
            <person name="Heyl A."/>
            <person name="Hicks K.A."/>
            <person name="Hugh J."/>
            <person name="Lohr M."/>
            <person name="Mayer K."/>
            <person name="Melkozernov A."/>
            <person name="Murata T."/>
            <person name="Nelson D."/>
            <person name="Pils B."/>
            <person name="Prigge M."/>
            <person name="Reiss B."/>
            <person name="Renner T."/>
            <person name="Rombauts S."/>
            <person name="Rushton P."/>
            <person name="Sanderfoot A."/>
            <person name="Schween G."/>
            <person name="Shiu S.-H."/>
            <person name="Stueber K."/>
            <person name="Theodoulou F.L."/>
            <person name="Tu H."/>
            <person name="Van de Peer Y."/>
            <person name="Verrier P.J."/>
            <person name="Waters E."/>
            <person name="Wood A."/>
            <person name="Yang L."/>
            <person name="Cove D."/>
            <person name="Cuming A."/>
            <person name="Hasebe M."/>
            <person name="Lucas S."/>
            <person name="Mishler D.B."/>
            <person name="Reski R."/>
            <person name="Grigoriev I."/>
            <person name="Quatrano R.S."/>
            <person name="Boore J.L."/>
        </authorList>
    </citation>
    <scope>NUCLEOTIDE SEQUENCE [LARGE SCALE GENOMIC DNA]</scope>
    <source>
        <strain evidence="4 5">cv. Gransden 2004</strain>
    </source>
</reference>
<dbReference type="Pfam" id="PF14541">
    <property type="entry name" value="TAXi_C"/>
    <property type="match status" value="1"/>
</dbReference>
<proteinExistence type="predicted"/>
<organism evidence="3">
    <name type="scientific">Physcomitrium patens</name>
    <name type="common">Spreading-leaved earth moss</name>
    <name type="synonym">Physcomitrella patens</name>
    <dbReference type="NCBI Taxonomy" id="3218"/>
    <lineage>
        <taxon>Eukaryota</taxon>
        <taxon>Viridiplantae</taxon>
        <taxon>Streptophyta</taxon>
        <taxon>Embryophyta</taxon>
        <taxon>Bryophyta</taxon>
        <taxon>Bryophytina</taxon>
        <taxon>Bryopsida</taxon>
        <taxon>Funariidae</taxon>
        <taxon>Funariales</taxon>
        <taxon>Funariaceae</taxon>
        <taxon>Physcomitrium</taxon>
    </lineage>
</organism>
<reference evidence="4" key="3">
    <citation type="submission" date="2020-12" db="UniProtKB">
        <authorList>
            <consortium name="EnsemblPlants"/>
        </authorList>
    </citation>
    <scope>IDENTIFICATION</scope>
</reference>
<keyword evidence="5" id="KW-1185">Reference proteome</keyword>
<evidence type="ECO:0000256" key="1">
    <source>
        <dbReference type="SAM" id="Phobius"/>
    </source>
</evidence>